<organism evidence="1 2">
    <name type="scientific">Solanum commersonii</name>
    <name type="common">Commerson's wild potato</name>
    <name type="synonym">Commerson's nightshade</name>
    <dbReference type="NCBI Taxonomy" id="4109"/>
    <lineage>
        <taxon>Eukaryota</taxon>
        <taxon>Viridiplantae</taxon>
        <taxon>Streptophyta</taxon>
        <taxon>Embryophyta</taxon>
        <taxon>Tracheophyta</taxon>
        <taxon>Spermatophyta</taxon>
        <taxon>Magnoliopsida</taxon>
        <taxon>eudicotyledons</taxon>
        <taxon>Gunneridae</taxon>
        <taxon>Pentapetalae</taxon>
        <taxon>asterids</taxon>
        <taxon>lamiids</taxon>
        <taxon>Solanales</taxon>
        <taxon>Solanaceae</taxon>
        <taxon>Solanoideae</taxon>
        <taxon>Solaneae</taxon>
        <taxon>Solanum</taxon>
    </lineage>
</organism>
<keyword evidence="2" id="KW-1185">Reference proteome</keyword>
<name>A0A9J5YBM3_SOLCO</name>
<evidence type="ECO:0000313" key="2">
    <source>
        <dbReference type="Proteomes" id="UP000824120"/>
    </source>
</evidence>
<dbReference type="AlphaFoldDB" id="A0A9J5YBM3"/>
<proteinExistence type="predicted"/>
<dbReference type="Proteomes" id="UP000824120">
    <property type="component" value="Chromosome 7"/>
</dbReference>
<comment type="caution">
    <text evidence="1">The sequence shown here is derived from an EMBL/GenBank/DDBJ whole genome shotgun (WGS) entry which is preliminary data.</text>
</comment>
<gene>
    <name evidence="1" type="ORF">H5410_037924</name>
</gene>
<sequence>MAVLLNLSKEKKASRRGSYVTLPFRLSHGVFTLRTNCDKSSVYFSGVKLNVIQEILRLLGYNEGSLSFK</sequence>
<accession>A0A9J5YBM3</accession>
<protein>
    <submittedName>
        <fullName evidence="1">Uncharacterized protein</fullName>
    </submittedName>
</protein>
<reference evidence="1 2" key="1">
    <citation type="submission" date="2020-09" db="EMBL/GenBank/DDBJ databases">
        <title>De no assembly of potato wild relative species, Solanum commersonii.</title>
        <authorList>
            <person name="Cho K."/>
        </authorList>
    </citation>
    <scope>NUCLEOTIDE SEQUENCE [LARGE SCALE GENOMIC DNA]</scope>
    <source>
        <strain evidence="1">LZ3.2</strain>
        <tissue evidence="1">Leaf</tissue>
    </source>
</reference>
<evidence type="ECO:0000313" key="1">
    <source>
        <dbReference type="EMBL" id="KAG5596692.1"/>
    </source>
</evidence>
<dbReference type="EMBL" id="JACXVP010000007">
    <property type="protein sequence ID" value="KAG5596692.1"/>
    <property type="molecule type" value="Genomic_DNA"/>
</dbReference>